<organism evidence="1 2">
    <name type="scientific">Rhodopseudomonas palustris</name>
    <dbReference type="NCBI Taxonomy" id="1076"/>
    <lineage>
        <taxon>Bacteria</taxon>
        <taxon>Pseudomonadati</taxon>
        <taxon>Pseudomonadota</taxon>
        <taxon>Alphaproteobacteria</taxon>
        <taxon>Hyphomicrobiales</taxon>
        <taxon>Nitrobacteraceae</taxon>
        <taxon>Rhodopseudomonas</taxon>
    </lineage>
</organism>
<protein>
    <recommendedName>
        <fullName evidence="3">Nucleotidyltransferase family protein</fullName>
    </recommendedName>
</protein>
<accession>A0A418VRN3</accession>
<dbReference type="InterPro" id="IPR039498">
    <property type="entry name" value="NTP_transf_5"/>
</dbReference>
<dbReference type="AlphaFoldDB" id="A0A418VRN3"/>
<dbReference type="Proteomes" id="UP000285523">
    <property type="component" value="Unassembled WGS sequence"/>
</dbReference>
<name>A0A418VRN3_RHOPL</name>
<sequence>MTSHSSALLPLCGCFRGEVPSRPDWTRLIGLANHTLTTPSLIEFVTAQRTSIPDAVAAYIQELHDRNVVRNDRLRTQLEEAVLALNRCGITPLLIKGAAMLASVPPSKRALRLMSDLDLVVRPDQIDVAVDGLKAIGYSIDCQADGRQKRWSADFKRPHDVGMIDLQQGFPGYAFFKQRPADLSAHLQPIRLGAAEALVPSPELQALVLMVHDQFQDYDYWTGSIDLRHLLDLRMLIAPPESIRWDLLMPMISDPLTRNAVDTQLLMLTSLFNIEWPDHYPKRLVPRLQVWRQLLQAYIPALRYLLLPMGLLDYRSHHRGAPQQSLSPTVAPPRKRWFPKLATLQFLIMLSRQYRPGKL</sequence>
<reference evidence="1 2" key="1">
    <citation type="submission" date="2018-09" db="EMBL/GenBank/DDBJ databases">
        <title>Draft genome sequence of Rhodopseudomonas palustris 2.1.18.</title>
        <authorList>
            <person name="Robertson S.L."/>
            <person name="Meyer T.E."/>
            <person name="Kyndt J.A."/>
        </authorList>
    </citation>
    <scope>NUCLEOTIDE SEQUENCE [LARGE SCALE GENOMIC DNA]</scope>
    <source>
        <strain evidence="1 2">2.1.18</strain>
    </source>
</reference>
<dbReference type="RefSeq" id="WP_119854839.1">
    <property type="nucleotide sequence ID" value="NZ_QYYD01000001.1"/>
</dbReference>
<comment type="caution">
    <text evidence="1">The sequence shown here is derived from an EMBL/GenBank/DDBJ whole genome shotgun (WGS) entry which is preliminary data.</text>
</comment>
<dbReference type="Pfam" id="PF14907">
    <property type="entry name" value="NTP_transf_5"/>
    <property type="match status" value="1"/>
</dbReference>
<evidence type="ECO:0000313" key="2">
    <source>
        <dbReference type="Proteomes" id="UP000285523"/>
    </source>
</evidence>
<evidence type="ECO:0008006" key="3">
    <source>
        <dbReference type="Google" id="ProtNLM"/>
    </source>
</evidence>
<evidence type="ECO:0000313" key="1">
    <source>
        <dbReference type="EMBL" id="RJF78947.1"/>
    </source>
</evidence>
<proteinExistence type="predicted"/>
<gene>
    <name evidence="1" type="ORF">D4Q52_00725</name>
</gene>
<dbReference type="OrthoDB" id="7843417at2"/>
<dbReference type="EMBL" id="QYYD01000001">
    <property type="protein sequence ID" value="RJF78947.1"/>
    <property type="molecule type" value="Genomic_DNA"/>
</dbReference>